<keyword evidence="4" id="KW-1185">Reference proteome</keyword>
<comment type="caution">
    <text evidence="3">The sequence shown here is derived from an EMBL/GenBank/DDBJ whole genome shotgun (WGS) entry which is preliminary data.</text>
</comment>
<feature type="signal peptide" evidence="2">
    <location>
        <begin position="1"/>
        <end position="19"/>
    </location>
</feature>
<protein>
    <submittedName>
        <fullName evidence="3">Uncharacterized protein</fullName>
    </submittedName>
</protein>
<dbReference type="Proteomes" id="UP000324897">
    <property type="component" value="Chromosome 3"/>
</dbReference>
<feature type="chain" id="PRO_5023887771" evidence="2">
    <location>
        <begin position="20"/>
        <end position="95"/>
    </location>
</feature>
<evidence type="ECO:0000313" key="4">
    <source>
        <dbReference type="Proteomes" id="UP000324897"/>
    </source>
</evidence>
<gene>
    <name evidence="3" type="ORF">EJB05_43417</name>
</gene>
<evidence type="ECO:0000256" key="2">
    <source>
        <dbReference type="SAM" id="SignalP"/>
    </source>
</evidence>
<proteinExistence type="predicted"/>
<feature type="non-terminal residue" evidence="3">
    <location>
        <position position="1"/>
    </location>
</feature>
<evidence type="ECO:0000313" key="3">
    <source>
        <dbReference type="EMBL" id="TVU09918.1"/>
    </source>
</evidence>
<evidence type="ECO:0000256" key="1">
    <source>
        <dbReference type="SAM" id="MobiDB-lite"/>
    </source>
</evidence>
<keyword evidence="2" id="KW-0732">Signal</keyword>
<accession>A0A5J9TFX6</accession>
<dbReference type="EMBL" id="RWGY01000039">
    <property type="protein sequence ID" value="TVU09918.1"/>
    <property type="molecule type" value="Genomic_DNA"/>
</dbReference>
<organism evidence="3 4">
    <name type="scientific">Eragrostis curvula</name>
    <name type="common">weeping love grass</name>
    <dbReference type="NCBI Taxonomy" id="38414"/>
    <lineage>
        <taxon>Eukaryota</taxon>
        <taxon>Viridiplantae</taxon>
        <taxon>Streptophyta</taxon>
        <taxon>Embryophyta</taxon>
        <taxon>Tracheophyta</taxon>
        <taxon>Spermatophyta</taxon>
        <taxon>Magnoliopsida</taxon>
        <taxon>Liliopsida</taxon>
        <taxon>Poales</taxon>
        <taxon>Poaceae</taxon>
        <taxon>PACMAD clade</taxon>
        <taxon>Chloridoideae</taxon>
        <taxon>Eragrostideae</taxon>
        <taxon>Eragrostidinae</taxon>
        <taxon>Eragrostis</taxon>
    </lineage>
</organism>
<dbReference type="Gramene" id="TVU09918">
    <property type="protein sequence ID" value="TVU09918"/>
    <property type="gene ID" value="EJB05_43417"/>
</dbReference>
<feature type="region of interest" description="Disordered" evidence="1">
    <location>
        <begin position="58"/>
        <end position="95"/>
    </location>
</feature>
<sequence>MRRAGVLLALLLLYLSALSASTAEAHKETLSDSAAFLSGRKWYGVPKIVAAPYEDSKEVEVTEQEGTKTKDAKTVHSNGGERTVEVSSVVPGSKF</sequence>
<reference evidence="3 4" key="1">
    <citation type="journal article" date="2019" name="Sci. Rep.">
        <title>A high-quality genome of Eragrostis curvula grass provides insights into Poaceae evolution and supports new strategies to enhance forage quality.</title>
        <authorList>
            <person name="Carballo J."/>
            <person name="Santos B.A.C.M."/>
            <person name="Zappacosta D."/>
            <person name="Garbus I."/>
            <person name="Selva J.P."/>
            <person name="Gallo C.A."/>
            <person name="Diaz A."/>
            <person name="Albertini E."/>
            <person name="Caccamo M."/>
            <person name="Echenique V."/>
        </authorList>
    </citation>
    <scope>NUCLEOTIDE SEQUENCE [LARGE SCALE GENOMIC DNA]</scope>
    <source>
        <strain evidence="4">cv. Victoria</strain>
        <tissue evidence="3">Leaf</tissue>
    </source>
</reference>
<feature type="compositionally biased region" description="Basic and acidic residues" evidence="1">
    <location>
        <begin position="58"/>
        <end position="74"/>
    </location>
</feature>
<name>A0A5J9TFX6_9POAL</name>
<dbReference type="AlphaFoldDB" id="A0A5J9TFX6"/>